<dbReference type="Pfam" id="PF14231">
    <property type="entry name" value="GXWXG"/>
    <property type="match status" value="1"/>
</dbReference>
<dbReference type="Proteomes" id="UP001596098">
    <property type="component" value="Unassembled WGS sequence"/>
</dbReference>
<reference evidence="4" key="1">
    <citation type="journal article" date="2019" name="Int. J. Syst. Evol. Microbiol.">
        <title>The Global Catalogue of Microorganisms (GCM) 10K type strain sequencing project: providing services to taxonomists for standard genome sequencing and annotation.</title>
        <authorList>
            <consortium name="The Broad Institute Genomics Platform"/>
            <consortium name="The Broad Institute Genome Sequencing Center for Infectious Disease"/>
            <person name="Wu L."/>
            <person name="Ma J."/>
        </authorList>
    </citation>
    <scope>NUCLEOTIDE SEQUENCE [LARGE SCALE GENOMIC DNA]</scope>
    <source>
        <strain evidence="4">DFY28</strain>
    </source>
</reference>
<accession>A0ABW1R220</accession>
<feature type="domain" description="DUF4334" evidence="2">
    <location>
        <begin position="96"/>
        <end position="156"/>
    </location>
</feature>
<keyword evidence="4" id="KW-1185">Reference proteome</keyword>
<evidence type="ECO:0000259" key="2">
    <source>
        <dbReference type="Pfam" id="PF14232"/>
    </source>
</evidence>
<dbReference type="InterPro" id="IPR025568">
    <property type="entry name" value="DUF4334"/>
</dbReference>
<organism evidence="3 4">
    <name type="scientific">Nocardioides yefusunii</name>
    <dbReference type="NCBI Taxonomy" id="2500546"/>
    <lineage>
        <taxon>Bacteria</taxon>
        <taxon>Bacillati</taxon>
        <taxon>Actinomycetota</taxon>
        <taxon>Actinomycetes</taxon>
        <taxon>Propionibacteriales</taxon>
        <taxon>Nocardioidaceae</taxon>
        <taxon>Nocardioides</taxon>
    </lineage>
</organism>
<evidence type="ECO:0000313" key="4">
    <source>
        <dbReference type="Proteomes" id="UP001596098"/>
    </source>
</evidence>
<dbReference type="InterPro" id="IPR025951">
    <property type="entry name" value="GXWXG_dom"/>
</dbReference>
<proteinExistence type="predicted"/>
<dbReference type="Pfam" id="PF14232">
    <property type="entry name" value="DUF4334"/>
    <property type="match status" value="1"/>
</dbReference>
<sequence length="157" mass="17849">MNAIQAAARFGIIREAEGPAVHDNLEEIWDALETVRPEEILGQWRGFAFDTGHRVHALLDGARWYGKRFDALDDVKPMVCRGEDGELFSDVAAGRGEASLWNIEFRGQVTASMVYDGQAVIDHFKRVDDRTLMGVMNGKARWVLDRGRHFWFGLERD</sequence>
<name>A0ABW1R220_9ACTN</name>
<dbReference type="EMBL" id="JBHSQI010000008">
    <property type="protein sequence ID" value="MFC6154650.1"/>
    <property type="molecule type" value="Genomic_DNA"/>
</dbReference>
<feature type="domain" description="GXWXG" evidence="1">
    <location>
        <begin position="27"/>
        <end position="85"/>
    </location>
</feature>
<evidence type="ECO:0000259" key="1">
    <source>
        <dbReference type="Pfam" id="PF14231"/>
    </source>
</evidence>
<dbReference type="Gene3D" id="2.40.128.580">
    <property type="entry name" value="GXWXG domain"/>
    <property type="match status" value="1"/>
</dbReference>
<comment type="caution">
    <text evidence="3">The sequence shown here is derived from an EMBL/GenBank/DDBJ whole genome shotgun (WGS) entry which is preliminary data.</text>
</comment>
<protein>
    <submittedName>
        <fullName evidence="3">DUF4334 domain-containing protein</fullName>
    </submittedName>
</protein>
<gene>
    <name evidence="3" type="ORF">ACFPWU_13360</name>
</gene>
<evidence type="ECO:0000313" key="3">
    <source>
        <dbReference type="EMBL" id="MFC6154650.1"/>
    </source>
</evidence>
<dbReference type="RefSeq" id="WP_128220939.1">
    <property type="nucleotide sequence ID" value="NZ_CP034929.1"/>
</dbReference>